<dbReference type="SUPFAM" id="SSF53098">
    <property type="entry name" value="Ribonuclease H-like"/>
    <property type="match status" value="1"/>
</dbReference>
<dbReference type="PANTHER" id="PTHR23272">
    <property type="entry name" value="BED FINGER-RELATED"/>
    <property type="match status" value="1"/>
</dbReference>
<sequence>MLITCVSTRWNSEYLMIKRIIEELDNVNEVLYHNKNHKKLYLRPSDKEMMKIFCETFEPFFNLTKKISSEKYPSSNSVIYSIFSLRKKYSSSTCDNNIIKFVKLLILESLNWYVREYKILDNSSLILASFLTPNRKKFAIIEDLLTRQQYFEKAKAAIKVLINSQIFKFPIEQVDDTDKLNDSLDDSNYLSKPLDKKEINTALDKELES</sequence>
<proteinExistence type="predicted"/>
<evidence type="ECO:0000313" key="2">
    <source>
        <dbReference type="Proteomes" id="UP000663879"/>
    </source>
</evidence>
<dbReference type="InterPro" id="IPR012337">
    <property type="entry name" value="RNaseH-like_sf"/>
</dbReference>
<gene>
    <name evidence="1" type="ORF">OXX778_LOCUS22017</name>
</gene>
<dbReference type="Proteomes" id="UP000663879">
    <property type="component" value="Unassembled WGS sequence"/>
</dbReference>
<dbReference type="EMBL" id="CAJNOC010008767">
    <property type="protein sequence ID" value="CAF1120436.1"/>
    <property type="molecule type" value="Genomic_DNA"/>
</dbReference>
<dbReference type="OrthoDB" id="1607513at2759"/>
<dbReference type="AlphaFoldDB" id="A0A814QL03"/>
<organism evidence="1 2">
    <name type="scientific">Brachionus calyciflorus</name>
    <dbReference type="NCBI Taxonomy" id="104777"/>
    <lineage>
        <taxon>Eukaryota</taxon>
        <taxon>Metazoa</taxon>
        <taxon>Spiralia</taxon>
        <taxon>Gnathifera</taxon>
        <taxon>Rotifera</taxon>
        <taxon>Eurotatoria</taxon>
        <taxon>Monogononta</taxon>
        <taxon>Pseudotrocha</taxon>
        <taxon>Ploima</taxon>
        <taxon>Brachionidae</taxon>
        <taxon>Brachionus</taxon>
    </lineage>
</organism>
<protein>
    <submittedName>
        <fullName evidence="1">Uncharacterized protein</fullName>
    </submittedName>
</protein>
<evidence type="ECO:0000313" key="1">
    <source>
        <dbReference type="EMBL" id="CAF1120436.1"/>
    </source>
</evidence>
<keyword evidence="2" id="KW-1185">Reference proteome</keyword>
<name>A0A814QL03_9BILA</name>
<accession>A0A814QL03</accession>
<dbReference type="PANTHER" id="PTHR23272:SF184">
    <property type="entry name" value="OS03G0311250 PROTEIN"/>
    <property type="match status" value="1"/>
</dbReference>
<reference evidence="1" key="1">
    <citation type="submission" date="2021-02" db="EMBL/GenBank/DDBJ databases">
        <authorList>
            <person name="Nowell W R."/>
        </authorList>
    </citation>
    <scope>NUCLEOTIDE SEQUENCE</scope>
    <source>
        <strain evidence="1">Ploen Becks lab</strain>
    </source>
</reference>
<comment type="caution">
    <text evidence="1">The sequence shown here is derived from an EMBL/GenBank/DDBJ whole genome shotgun (WGS) entry which is preliminary data.</text>
</comment>